<keyword evidence="7" id="KW-0732">Signal</keyword>
<comment type="caution">
    <text evidence="9">The sequence shown here is derived from an EMBL/GenBank/DDBJ whole genome shotgun (WGS) entry which is preliminary data.</text>
</comment>
<dbReference type="InterPro" id="IPR023827">
    <property type="entry name" value="Peptidase_S8_Asp-AS"/>
</dbReference>
<gene>
    <name evidence="9" type="primary">mycP_2</name>
    <name evidence="9" type="ORF">GCM10009838_65220</name>
</gene>
<keyword evidence="2 9" id="KW-0645">Protease</keyword>
<comment type="similarity">
    <text evidence="1 5">Belongs to the peptidase S8 family.</text>
</comment>
<keyword evidence="10" id="KW-1185">Reference proteome</keyword>
<evidence type="ECO:0000256" key="1">
    <source>
        <dbReference type="ARBA" id="ARBA00011073"/>
    </source>
</evidence>
<evidence type="ECO:0000313" key="10">
    <source>
        <dbReference type="Proteomes" id="UP001499854"/>
    </source>
</evidence>
<evidence type="ECO:0000256" key="5">
    <source>
        <dbReference type="PROSITE-ProRule" id="PRU01240"/>
    </source>
</evidence>
<feature type="chain" id="PRO_5047395003" evidence="7">
    <location>
        <begin position="24"/>
        <end position="411"/>
    </location>
</feature>
<dbReference type="PANTHER" id="PTHR43806:SF11">
    <property type="entry name" value="CEREVISIN-RELATED"/>
    <property type="match status" value="1"/>
</dbReference>
<dbReference type="Pfam" id="PF00082">
    <property type="entry name" value="Peptidase_S8"/>
    <property type="match status" value="1"/>
</dbReference>
<protein>
    <submittedName>
        <fullName evidence="9">Type VII secretion-associated serine protease mycosin</fullName>
    </submittedName>
</protein>
<dbReference type="InterPro" id="IPR015500">
    <property type="entry name" value="Peptidase_S8_subtilisin-rel"/>
</dbReference>
<feature type="signal peptide" evidence="7">
    <location>
        <begin position="1"/>
        <end position="23"/>
    </location>
</feature>
<evidence type="ECO:0000313" key="9">
    <source>
        <dbReference type="EMBL" id="GAA1992420.1"/>
    </source>
</evidence>
<sequence length="411" mass="40906">MRNAAVMTLAAGCLLSSAGMSRASQSTGAGAAQVGANRCRNPLPAPNLPSGAQATDLLWPQSKMGLGAAGVWYLSRGKGVTVAVIDTGVDKANPVFGPDTVLSGPSVVDLGDSANYDCDGHGTAVAAIIAGRENGVDGFSGVAPDATVLPIRQTDTVAKPGSAVRLADAIRTATAAGARVITISIGTTEDSPDLRSAVQDALAHDVVVVAAAGTGGPASATTRPNAKFFPAAIPGVLAVGSVDRDGNASSFAQKGVGAVIAAPGGRMAVPAAGYPGALTAEQGTGFAAAFAAGTAALVLSYRPTLHNWQVVQRLEVTADRPASGALDASVGWGVVNPYRAVSTVLPDEGRPDPSLGPDYRVEPASAAVPGNQRTMQQVVLGVAGGGVLMLAVPVITAAVRRGRIRGTRAGV</sequence>
<dbReference type="PRINTS" id="PR00723">
    <property type="entry name" value="SUBTILISIN"/>
</dbReference>
<dbReference type="Gene3D" id="3.40.50.200">
    <property type="entry name" value="Peptidase S8/S53 domain"/>
    <property type="match status" value="1"/>
</dbReference>
<dbReference type="PROSITE" id="PS00136">
    <property type="entry name" value="SUBTILASE_ASP"/>
    <property type="match status" value="1"/>
</dbReference>
<dbReference type="InterPro" id="IPR036852">
    <property type="entry name" value="Peptidase_S8/S53_dom_sf"/>
</dbReference>
<evidence type="ECO:0000259" key="8">
    <source>
        <dbReference type="Pfam" id="PF00082"/>
    </source>
</evidence>
<name>A0ABN2SUL3_9ACTN</name>
<comment type="caution">
    <text evidence="5">Lacks conserved residue(s) required for the propagation of feature annotation.</text>
</comment>
<dbReference type="GO" id="GO:0006508">
    <property type="term" value="P:proteolysis"/>
    <property type="evidence" value="ECO:0007669"/>
    <property type="project" value="UniProtKB-KW"/>
</dbReference>
<evidence type="ECO:0000256" key="6">
    <source>
        <dbReference type="SAM" id="Phobius"/>
    </source>
</evidence>
<keyword evidence="6" id="KW-0472">Membrane</keyword>
<feature type="domain" description="Peptidase S8/S53" evidence="8">
    <location>
        <begin position="77"/>
        <end position="333"/>
    </location>
</feature>
<dbReference type="Proteomes" id="UP001499854">
    <property type="component" value="Unassembled WGS sequence"/>
</dbReference>
<evidence type="ECO:0000256" key="2">
    <source>
        <dbReference type="ARBA" id="ARBA00022670"/>
    </source>
</evidence>
<dbReference type="PROSITE" id="PS51892">
    <property type="entry name" value="SUBTILASE"/>
    <property type="match status" value="1"/>
</dbReference>
<dbReference type="InterPro" id="IPR050131">
    <property type="entry name" value="Peptidase_S8_subtilisin-like"/>
</dbReference>
<dbReference type="SUPFAM" id="SSF52743">
    <property type="entry name" value="Subtilisin-like"/>
    <property type="match status" value="1"/>
</dbReference>
<dbReference type="EMBL" id="BAAAQM010000047">
    <property type="protein sequence ID" value="GAA1992420.1"/>
    <property type="molecule type" value="Genomic_DNA"/>
</dbReference>
<dbReference type="GO" id="GO:0008233">
    <property type="term" value="F:peptidase activity"/>
    <property type="evidence" value="ECO:0007669"/>
    <property type="project" value="UniProtKB-KW"/>
</dbReference>
<accession>A0ABN2SUL3</accession>
<evidence type="ECO:0000256" key="3">
    <source>
        <dbReference type="ARBA" id="ARBA00022801"/>
    </source>
</evidence>
<dbReference type="PANTHER" id="PTHR43806">
    <property type="entry name" value="PEPTIDASE S8"/>
    <property type="match status" value="1"/>
</dbReference>
<keyword evidence="6" id="KW-1133">Transmembrane helix</keyword>
<keyword evidence="3" id="KW-0378">Hydrolase</keyword>
<feature type="transmembrane region" description="Helical" evidence="6">
    <location>
        <begin position="378"/>
        <end position="399"/>
    </location>
</feature>
<evidence type="ECO:0000256" key="7">
    <source>
        <dbReference type="SAM" id="SignalP"/>
    </source>
</evidence>
<proteinExistence type="inferred from homology"/>
<evidence type="ECO:0000256" key="4">
    <source>
        <dbReference type="ARBA" id="ARBA00022825"/>
    </source>
</evidence>
<keyword evidence="6" id="KW-0812">Transmembrane</keyword>
<organism evidence="9 10">
    <name type="scientific">Catenulispora subtropica</name>
    <dbReference type="NCBI Taxonomy" id="450798"/>
    <lineage>
        <taxon>Bacteria</taxon>
        <taxon>Bacillati</taxon>
        <taxon>Actinomycetota</taxon>
        <taxon>Actinomycetes</taxon>
        <taxon>Catenulisporales</taxon>
        <taxon>Catenulisporaceae</taxon>
        <taxon>Catenulispora</taxon>
    </lineage>
</organism>
<dbReference type="InterPro" id="IPR000209">
    <property type="entry name" value="Peptidase_S8/S53_dom"/>
</dbReference>
<reference evidence="9 10" key="1">
    <citation type="journal article" date="2019" name="Int. J. Syst. Evol. Microbiol.">
        <title>The Global Catalogue of Microorganisms (GCM) 10K type strain sequencing project: providing services to taxonomists for standard genome sequencing and annotation.</title>
        <authorList>
            <consortium name="The Broad Institute Genomics Platform"/>
            <consortium name="The Broad Institute Genome Sequencing Center for Infectious Disease"/>
            <person name="Wu L."/>
            <person name="Ma J."/>
        </authorList>
    </citation>
    <scope>NUCLEOTIDE SEQUENCE [LARGE SCALE GENOMIC DNA]</scope>
    <source>
        <strain evidence="9 10">JCM 16013</strain>
    </source>
</reference>
<keyword evidence="4" id="KW-0720">Serine protease</keyword>